<feature type="compositionally biased region" description="Pro residues" evidence="4">
    <location>
        <begin position="418"/>
        <end position="436"/>
    </location>
</feature>
<evidence type="ECO:0000256" key="1">
    <source>
        <dbReference type="ARBA" id="ARBA00022729"/>
    </source>
</evidence>
<dbReference type="CDD" id="cd23509">
    <property type="entry name" value="Gnk2-like"/>
    <property type="match status" value="2"/>
</dbReference>
<evidence type="ECO:0000313" key="8">
    <source>
        <dbReference type="EMBL" id="RLM69163.1"/>
    </source>
</evidence>
<feature type="signal peptide" evidence="5">
    <location>
        <begin position="1"/>
        <end position="32"/>
    </location>
</feature>
<reference evidence="9" key="1">
    <citation type="journal article" date="2019" name="Nat. Commun.">
        <title>The genome of broomcorn millet.</title>
        <authorList>
            <person name="Zou C."/>
            <person name="Miki D."/>
            <person name="Li D."/>
            <person name="Tang Q."/>
            <person name="Xiao L."/>
            <person name="Rajput S."/>
            <person name="Deng P."/>
            <person name="Jia W."/>
            <person name="Huang R."/>
            <person name="Zhang M."/>
            <person name="Sun Y."/>
            <person name="Hu J."/>
            <person name="Fu X."/>
            <person name="Schnable P.S."/>
            <person name="Li F."/>
            <person name="Zhang H."/>
            <person name="Feng B."/>
            <person name="Zhu X."/>
            <person name="Liu R."/>
            <person name="Schnable J.C."/>
            <person name="Zhu J.-K."/>
            <person name="Zhang H."/>
        </authorList>
    </citation>
    <scope>NUCLEOTIDE SEQUENCE [LARGE SCALE GENOMIC DNA]</scope>
</reference>
<feature type="domain" description="C2H2-type" evidence="6">
    <location>
        <begin position="45"/>
        <end position="67"/>
    </location>
</feature>
<feature type="region of interest" description="Disordered" evidence="4">
    <location>
        <begin position="416"/>
        <end position="438"/>
    </location>
</feature>
<gene>
    <name evidence="8" type="ORF">C2845_PM17G15010</name>
</gene>
<protein>
    <submittedName>
        <fullName evidence="8">Cysteine-rich repeat secretory protein 38-like</fullName>
    </submittedName>
</protein>
<dbReference type="STRING" id="4540.A0A3L6Q137"/>
<feature type="region of interest" description="Disordered" evidence="4">
    <location>
        <begin position="75"/>
        <end position="130"/>
    </location>
</feature>
<sequence length="461" mass="48368">MATARNAPAASTANRLLLLFSLSLSPASKVITKGGGPPAAAAAPFRCRTCGRSFATFQALGGHRTSHNRPWVCAPRQGSRDDGRPPVQRVRHGVSHRTGARRTHAQAQGGGGVGCRRAGGDAAGVDGESRTRNSNDVNLFLAGILHHPGRLLLIHQVLAVAVIAVASLGAATADDHRPVFLNYTCSATGNYTEHSPYGKNLSELLNTLSRPAAVDNWWFRNRTVGVAPDDQVSGLAMCFADSKPEWCLNCLASVIPEYHLLFPMCYGSRDVGFLSSDGCVVRYAGGAPFFGSADPTPRLVLRSGFKRAADTSAMRKARRGLLGQLAEMAGGDARRFAAGSQGYNDTVLGAWQVMYGMAQCTRDLPPGECTSCLIDHLAVVYRDVSVINCTDASVMGLSCYLSYQVNEPIHIAGMEAVPPSPPPAAEPPTGSAPPAPVGHSKTPALIAALAAAAVTLFSAGV</sequence>
<dbReference type="PROSITE" id="PS00028">
    <property type="entry name" value="ZINC_FINGER_C2H2_1"/>
    <property type="match status" value="1"/>
</dbReference>
<dbReference type="Pfam" id="PF01657">
    <property type="entry name" value="Stress-antifung"/>
    <property type="match status" value="2"/>
</dbReference>
<dbReference type="AlphaFoldDB" id="A0A3L6Q137"/>
<keyword evidence="1 5" id="KW-0732">Signal</keyword>
<keyword evidence="3" id="KW-0863">Zinc-finger</keyword>
<accession>A0A3L6Q137</accession>
<dbReference type="EMBL" id="PQIB02000014">
    <property type="protein sequence ID" value="RLM69163.1"/>
    <property type="molecule type" value="Genomic_DNA"/>
</dbReference>
<evidence type="ECO:0000256" key="5">
    <source>
        <dbReference type="SAM" id="SignalP"/>
    </source>
</evidence>
<evidence type="ECO:0000256" key="3">
    <source>
        <dbReference type="PROSITE-ProRule" id="PRU00042"/>
    </source>
</evidence>
<dbReference type="GO" id="GO:0008270">
    <property type="term" value="F:zinc ion binding"/>
    <property type="evidence" value="ECO:0007669"/>
    <property type="project" value="UniProtKB-KW"/>
</dbReference>
<evidence type="ECO:0000256" key="2">
    <source>
        <dbReference type="ARBA" id="ARBA00022737"/>
    </source>
</evidence>
<keyword evidence="3" id="KW-0862">Zinc</keyword>
<evidence type="ECO:0000313" key="9">
    <source>
        <dbReference type="Proteomes" id="UP000275267"/>
    </source>
</evidence>
<evidence type="ECO:0000256" key="4">
    <source>
        <dbReference type="SAM" id="MobiDB-lite"/>
    </source>
</evidence>
<proteinExistence type="predicted"/>
<organism evidence="8 9">
    <name type="scientific">Panicum miliaceum</name>
    <name type="common">Proso millet</name>
    <name type="synonym">Broomcorn millet</name>
    <dbReference type="NCBI Taxonomy" id="4540"/>
    <lineage>
        <taxon>Eukaryota</taxon>
        <taxon>Viridiplantae</taxon>
        <taxon>Streptophyta</taxon>
        <taxon>Embryophyta</taxon>
        <taxon>Tracheophyta</taxon>
        <taxon>Spermatophyta</taxon>
        <taxon>Magnoliopsida</taxon>
        <taxon>Liliopsida</taxon>
        <taxon>Poales</taxon>
        <taxon>Poaceae</taxon>
        <taxon>PACMAD clade</taxon>
        <taxon>Panicoideae</taxon>
        <taxon>Panicodae</taxon>
        <taxon>Paniceae</taxon>
        <taxon>Panicinae</taxon>
        <taxon>Panicum</taxon>
        <taxon>Panicum sect. Panicum</taxon>
    </lineage>
</organism>
<name>A0A3L6Q137_PANMI</name>
<feature type="chain" id="PRO_5017966299" evidence="5">
    <location>
        <begin position="33"/>
        <end position="461"/>
    </location>
</feature>
<dbReference type="PANTHER" id="PTHR32099:SF102">
    <property type="entry name" value="OS12G0608700 PROTEIN"/>
    <property type="match status" value="1"/>
</dbReference>
<keyword evidence="3" id="KW-0479">Metal-binding</keyword>
<dbReference type="Gene3D" id="3.30.430.20">
    <property type="entry name" value="Gnk2 domain, C-X8-C-X2-C motif"/>
    <property type="match status" value="2"/>
</dbReference>
<feature type="compositionally biased region" description="Basic residues" evidence="4">
    <location>
        <begin position="89"/>
        <end position="104"/>
    </location>
</feature>
<dbReference type="OrthoDB" id="678992at2759"/>
<dbReference type="SUPFAM" id="SSF57667">
    <property type="entry name" value="beta-beta-alpha zinc fingers"/>
    <property type="match status" value="1"/>
</dbReference>
<dbReference type="PROSITE" id="PS51473">
    <property type="entry name" value="GNK2"/>
    <property type="match status" value="2"/>
</dbReference>
<dbReference type="InterPro" id="IPR036236">
    <property type="entry name" value="Znf_C2H2_sf"/>
</dbReference>
<feature type="domain" description="Gnk2-homologous" evidence="7">
    <location>
        <begin position="296"/>
        <end position="408"/>
    </location>
</feature>
<dbReference type="PANTHER" id="PTHR32099">
    <property type="entry name" value="CYSTEINE-RICH REPEAT SECRETORY PROTEIN"/>
    <property type="match status" value="1"/>
</dbReference>
<dbReference type="Pfam" id="PF13912">
    <property type="entry name" value="zf-C2H2_6"/>
    <property type="match status" value="1"/>
</dbReference>
<feature type="domain" description="Gnk2-homologous" evidence="7">
    <location>
        <begin position="179"/>
        <end position="288"/>
    </location>
</feature>
<dbReference type="InterPro" id="IPR013087">
    <property type="entry name" value="Znf_C2H2_type"/>
</dbReference>
<dbReference type="InterPro" id="IPR038408">
    <property type="entry name" value="GNK2_sf"/>
</dbReference>
<dbReference type="PROSITE" id="PS50157">
    <property type="entry name" value="ZINC_FINGER_C2H2_2"/>
    <property type="match status" value="1"/>
</dbReference>
<comment type="caution">
    <text evidence="8">The sequence shown here is derived from an EMBL/GenBank/DDBJ whole genome shotgun (WGS) entry which is preliminary data.</text>
</comment>
<keyword evidence="2" id="KW-0677">Repeat</keyword>
<dbReference type="InterPro" id="IPR002902">
    <property type="entry name" value="GNK2"/>
</dbReference>
<evidence type="ECO:0000259" key="7">
    <source>
        <dbReference type="PROSITE" id="PS51473"/>
    </source>
</evidence>
<dbReference type="Proteomes" id="UP000275267">
    <property type="component" value="Unassembled WGS sequence"/>
</dbReference>
<evidence type="ECO:0000259" key="6">
    <source>
        <dbReference type="PROSITE" id="PS50157"/>
    </source>
</evidence>
<keyword evidence="9" id="KW-1185">Reference proteome</keyword>